<keyword evidence="3" id="KW-1185">Reference proteome</keyword>
<keyword evidence="1" id="KW-0472">Membrane</keyword>
<protein>
    <submittedName>
        <fullName evidence="2">Uncharacterized protein</fullName>
    </submittedName>
</protein>
<proteinExistence type="predicted"/>
<evidence type="ECO:0000313" key="3">
    <source>
        <dbReference type="Proteomes" id="UP001451303"/>
    </source>
</evidence>
<dbReference type="Proteomes" id="UP001451303">
    <property type="component" value="Unassembled WGS sequence"/>
</dbReference>
<accession>A0ABR3DP06</accession>
<keyword evidence="1" id="KW-0812">Transmembrane</keyword>
<evidence type="ECO:0000256" key="1">
    <source>
        <dbReference type="SAM" id="Phobius"/>
    </source>
</evidence>
<sequence>MVDVAIVSSHRSRCGNWLLVLWLGGASVVSLYCLPTWSTSPLLSPTGCTVFASLTGK</sequence>
<evidence type="ECO:0000313" key="2">
    <source>
        <dbReference type="EMBL" id="KAL0473541.1"/>
    </source>
</evidence>
<dbReference type="EMBL" id="JAVLET010000002">
    <property type="protein sequence ID" value="KAL0473541.1"/>
    <property type="molecule type" value="Genomic_DNA"/>
</dbReference>
<gene>
    <name evidence="2" type="ORF">QR685DRAFT_178547</name>
</gene>
<keyword evidence="1" id="KW-1133">Transmembrane helix</keyword>
<organism evidence="2 3">
    <name type="scientific">Neurospora intermedia</name>
    <dbReference type="NCBI Taxonomy" id="5142"/>
    <lineage>
        <taxon>Eukaryota</taxon>
        <taxon>Fungi</taxon>
        <taxon>Dikarya</taxon>
        <taxon>Ascomycota</taxon>
        <taxon>Pezizomycotina</taxon>
        <taxon>Sordariomycetes</taxon>
        <taxon>Sordariomycetidae</taxon>
        <taxon>Sordariales</taxon>
        <taxon>Sordariaceae</taxon>
        <taxon>Neurospora</taxon>
    </lineage>
</organism>
<name>A0ABR3DP06_NEUIN</name>
<comment type="caution">
    <text evidence="2">The sequence shown here is derived from an EMBL/GenBank/DDBJ whole genome shotgun (WGS) entry which is preliminary data.</text>
</comment>
<reference evidence="2 3" key="1">
    <citation type="submission" date="2023-09" db="EMBL/GenBank/DDBJ databases">
        <title>Multi-omics analysis of a traditional fermented food reveals byproduct-associated fungal strains for waste-to-food upcycling.</title>
        <authorList>
            <consortium name="Lawrence Berkeley National Laboratory"/>
            <person name="Rekdal V.M."/>
            <person name="Villalobos-Escobedo J.M."/>
            <person name="Rodriguez-Valeron N."/>
            <person name="Garcia M.O."/>
            <person name="Vasquez D.P."/>
            <person name="Damayanti I."/>
            <person name="Sorensen P.M."/>
            <person name="Baidoo E.E."/>
            <person name="De Carvalho A.C."/>
            <person name="Riley R."/>
            <person name="Lipzen A."/>
            <person name="He G."/>
            <person name="Yan M."/>
            <person name="Haridas S."/>
            <person name="Daum C."/>
            <person name="Yoshinaga Y."/>
            <person name="Ng V."/>
            <person name="Grigoriev I.V."/>
            <person name="Munk R."/>
            <person name="Nuraida L."/>
            <person name="Wijaya C.H."/>
            <person name="Morales P.-C."/>
            <person name="Keasling J.D."/>
        </authorList>
    </citation>
    <scope>NUCLEOTIDE SEQUENCE [LARGE SCALE GENOMIC DNA]</scope>
    <source>
        <strain evidence="2 3">FGSC 2613</strain>
    </source>
</reference>
<feature type="transmembrane region" description="Helical" evidence="1">
    <location>
        <begin position="17"/>
        <end position="37"/>
    </location>
</feature>